<feature type="compositionally biased region" description="Basic and acidic residues" evidence="3">
    <location>
        <begin position="196"/>
        <end position="215"/>
    </location>
</feature>
<name>A0A0M3K034_ANISI</name>
<keyword evidence="1" id="KW-0193">Cuticle</keyword>
<evidence type="ECO:0000259" key="4">
    <source>
        <dbReference type="PROSITE" id="PS51034"/>
    </source>
</evidence>
<sequence length="741" mass="82121">MIKLVLVSKYHGASTSPKPSHTERASSLVPVPPSGHSNGAPPDNFSKPTKAPEYKPGPAAPKSSAVPEYPAAIPSTNEPVTEPTDPYNNAEVGMESSTDYKTPTTTEPITVPSNTTVSECRCQQSLNTTVPKPPTETTELPEQPEVPARTERPAGPEVPAQTERPAGPEVPARTEQPAGPEVPARTEQPAGLKVPARTERPVGPEVPARTERPAEPEVPAQTERPAGPEVPARTEQPTPRTLHLEPTLDEMQTLTPSQTPEQPQRPSFGSQITTTRPNLAGSPESSIPELETPSHQQPSQFLTTPRASRPRTTTSAASKIVPNRLRGKAHVMCEEIGLQFRITTLFPFTGQVFAHDRKRVPGCVHTFTEATLINVTMPYQECGIKNKGEQRVETQYHMQIIVVFEQKDGTSTIQSFIAQCQHQKVQYQKSTIPRRIEEALEELHLVPTKLEQKAPVPDCVMRIVKEEDHGHGSDGEEVSMVDLGQPMRIEWQLVPESGSANSNCFMLVFMLHLLIIAECSLHNRTYNLLNMNHFQMRTVSMFEIVQYVIRSVVKNIWLLTKEGSILLPFFERSILSSSLIIGVLKRNFRCSTDINIFGHPHYDTYHDIARVHWHAFKVPDNSLVSIRCSFEICSDIADSTSGVTSCDSIPSPPFCPDLITSPSNSILFDNNGNLVRKRSVPDSAHQHVHADICFGEANDNDYCNSDEFRAEKTKYLQKITGFLRVHNCLEWSNDSVGLLNL</sequence>
<dbReference type="InterPro" id="IPR001507">
    <property type="entry name" value="ZP_dom"/>
</dbReference>
<evidence type="ECO:0000256" key="3">
    <source>
        <dbReference type="SAM" id="MobiDB-lite"/>
    </source>
</evidence>
<feature type="compositionally biased region" description="Low complexity" evidence="3">
    <location>
        <begin position="303"/>
        <end position="318"/>
    </location>
</feature>
<dbReference type="WBParaSite" id="ASIM_0001415801-mRNA-1">
    <property type="protein sequence ID" value="ASIM_0001415801-mRNA-1"/>
    <property type="gene ID" value="ASIM_0001415801"/>
</dbReference>
<keyword evidence="6" id="KW-1185">Reference proteome</keyword>
<dbReference type="PANTHER" id="PTHR22907">
    <property type="entry name" value="GH04558P"/>
    <property type="match status" value="1"/>
</dbReference>
<feature type="compositionally biased region" description="Polar residues" evidence="3">
    <location>
        <begin position="95"/>
        <end position="127"/>
    </location>
</feature>
<dbReference type="OrthoDB" id="6351704at2759"/>
<reference evidence="5 6" key="2">
    <citation type="submission" date="2018-11" db="EMBL/GenBank/DDBJ databases">
        <authorList>
            <consortium name="Pathogen Informatics"/>
        </authorList>
    </citation>
    <scope>NUCLEOTIDE SEQUENCE [LARGE SCALE GENOMIC DNA]</scope>
</reference>
<accession>A0A0M3K034</accession>
<keyword evidence="2" id="KW-0732">Signal</keyword>
<dbReference type="Pfam" id="PF25057">
    <property type="entry name" value="CUT_N"/>
    <property type="match status" value="1"/>
</dbReference>
<evidence type="ECO:0000313" key="7">
    <source>
        <dbReference type="WBParaSite" id="ASIM_0001415801-mRNA-1"/>
    </source>
</evidence>
<feature type="region of interest" description="Disordered" evidence="3">
    <location>
        <begin position="1"/>
        <end position="318"/>
    </location>
</feature>
<evidence type="ECO:0000256" key="2">
    <source>
        <dbReference type="ARBA" id="ARBA00022729"/>
    </source>
</evidence>
<proteinExistence type="predicted"/>
<evidence type="ECO:0000313" key="6">
    <source>
        <dbReference type="Proteomes" id="UP000267096"/>
    </source>
</evidence>
<gene>
    <name evidence="5" type="ORF">ASIM_LOCUS13586</name>
</gene>
<protein>
    <submittedName>
        <fullName evidence="7">ZP domain-containing protein</fullName>
    </submittedName>
</protein>
<dbReference type="GO" id="GO:0042302">
    <property type="term" value="F:structural constituent of cuticle"/>
    <property type="evidence" value="ECO:0007669"/>
    <property type="project" value="UniProtKB-KW"/>
</dbReference>
<feature type="compositionally biased region" description="Polar residues" evidence="3">
    <location>
        <begin position="293"/>
        <end position="302"/>
    </location>
</feature>
<evidence type="ECO:0000313" key="5">
    <source>
        <dbReference type="EMBL" id="VDK50073.1"/>
    </source>
</evidence>
<evidence type="ECO:0000256" key="1">
    <source>
        <dbReference type="ARBA" id="ARBA00022460"/>
    </source>
</evidence>
<reference evidence="7" key="1">
    <citation type="submission" date="2017-02" db="UniProtKB">
        <authorList>
            <consortium name="WormBaseParasite"/>
        </authorList>
    </citation>
    <scope>IDENTIFICATION</scope>
</reference>
<dbReference type="EMBL" id="UYRR01031437">
    <property type="protein sequence ID" value="VDK50073.1"/>
    <property type="molecule type" value="Genomic_DNA"/>
</dbReference>
<dbReference type="InterPro" id="IPR056953">
    <property type="entry name" value="CUT_N"/>
</dbReference>
<dbReference type="Proteomes" id="UP000267096">
    <property type="component" value="Unassembled WGS sequence"/>
</dbReference>
<feature type="domain" description="ZP" evidence="4">
    <location>
        <begin position="332"/>
        <end position="653"/>
    </location>
</feature>
<feature type="compositionally biased region" description="Polar residues" evidence="3">
    <location>
        <begin position="250"/>
        <end position="277"/>
    </location>
</feature>
<dbReference type="PROSITE" id="PS51034">
    <property type="entry name" value="ZP_2"/>
    <property type="match status" value="1"/>
</dbReference>
<dbReference type="PANTHER" id="PTHR22907:SF46">
    <property type="entry name" value="ZP DOMAIN-CONTAINING PROTEIN"/>
    <property type="match status" value="1"/>
</dbReference>
<dbReference type="InterPro" id="IPR051962">
    <property type="entry name" value="Cuticlin"/>
</dbReference>
<organism evidence="7">
    <name type="scientific">Anisakis simplex</name>
    <name type="common">Herring worm</name>
    <dbReference type="NCBI Taxonomy" id="6269"/>
    <lineage>
        <taxon>Eukaryota</taxon>
        <taxon>Metazoa</taxon>
        <taxon>Ecdysozoa</taxon>
        <taxon>Nematoda</taxon>
        <taxon>Chromadorea</taxon>
        <taxon>Rhabditida</taxon>
        <taxon>Spirurina</taxon>
        <taxon>Ascaridomorpha</taxon>
        <taxon>Ascaridoidea</taxon>
        <taxon>Anisakidae</taxon>
        <taxon>Anisakis</taxon>
        <taxon>Anisakis simplex complex</taxon>
    </lineage>
</organism>
<dbReference type="AlphaFoldDB" id="A0A0M3K034"/>
<feature type="compositionally biased region" description="Low complexity" evidence="3">
    <location>
        <begin position="135"/>
        <end position="147"/>
    </location>
</feature>